<accession>A0A401FU01</accession>
<reference evidence="2" key="1">
    <citation type="submission" date="2017-11" db="EMBL/GenBank/DDBJ databases">
        <authorList>
            <person name="Watanabe M."/>
            <person name="Kojima H."/>
        </authorList>
    </citation>
    <scope>NUCLEOTIDE SEQUENCE [LARGE SCALE GENOMIC DNA]</scope>
    <source>
        <strain evidence="2">Tokyo 01</strain>
    </source>
</reference>
<organism evidence="1 2">
    <name type="scientific">Desulfonema ishimotonii</name>
    <dbReference type="NCBI Taxonomy" id="45657"/>
    <lineage>
        <taxon>Bacteria</taxon>
        <taxon>Pseudomonadati</taxon>
        <taxon>Thermodesulfobacteriota</taxon>
        <taxon>Desulfobacteria</taxon>
        <taxon>Desulfobacterales</taxon>
        <taxon>Desulfococcaceae</taxon>
        <taxon>Desulfonema</taxon>
    </lineage>
</organism>
<evidence type="ECO:0000313" key="1">
    <source>
        <dbReference type="EMBL" id="GBC60418.1"/>
    </source>
</evidence>
<dbReference type="AlphaFoldDB" id="A0A401FU01"/>
<dbReference type="Proteomes" id="UP000288096">
    <property type="component" value="Unassembled WGS sequence"/>
</dbReference>
<gene>
    <name evidence="1" type="ORF">DENIS_1370</name>
</gene>
<keyword evidence="2" id="KW-1185">Reference proteome</keyword>
<dbReference type="RefSeq" id="WP_124327833.1">
    <property type="nucleotide sequence ID" value="NZ_BEXT01000001.1"/>
</dbReference>
<sequence>MLKTDQRKEWSCRSALTGVFALLSLLLISGCAVPLNHIGAFSQASADLAQNAADAYERINESTIERRIYDIAADSELSPDENTFRKLLPGRDMVARTELLRGVEAYARALGQLAAADFREEIDTASKELYGALGKLKTTYDSYAKDALPLPDKSLSVIAASINAIGTVIVEKKRCEALKTVVIQADPAIQKSMALTAREFSVFQEMYTANLNTVWAEKIKGYQREVGSLNYEQRVKRLYEIRKTYTRVITSSNIIRALSDAGRQVAGAHAALRQAVENNEFTTDRLVKEIKNVVELSKSIKDFHDILSDAEEESSGAI</sequence>
<name>A0A401FU01_9BACT</name>
<dbReference type="PROSITE" id="PS51257">
    <property type="entry name" value="PROKAR_LIPOPROTEIN"/>
    <property type="match status" value="1"/>
</dbReference>
<protein>
    <submittedName>
        <fullName evidence="1">Uncharacterized protein</fullName>
    </submittedName>
</protein>
<reference evidence="2" key="2">
    <citation type="submission" date="2019-01" db="EMBL/GenBank/DDBJ databases">
        <title>Genome sequence of Desulfonema ishimotonii strain Tokyo 01.</title>
        <authorList>
            <person name="Fukui M."/>
        </authorList>
    </citation>
    <scope>NUCLEOTIDE SEQUENCE [LARGE SCALE GENOMIC DNA]</scope>
    <source>
        <strain evidence="2">Tokyo 01</strain>
    </source>
</reference>
<evidence type="ECO:0000313" key="2">
    <source>
        <dbReference type="Proteomes" id="UP000288096"/>
    </source>
</evidence>
<dbReference type="EMBL" id="BEXT01000001">
    <property type="protein sequence ID" value="GBC60418.1"/>
    <property type="molecule type" value="Genomic_DNA"/>
</dbReference>
<proteinExistence type="predicted"/>
<comment type="caution">
    <text evidence="1">The sequence shown here is derived from an EMBL/GenBank/DDBJ whole genome shotgun (WGS) entry which is preliminary data.</text>
</comment>